<keyword evidence="2" id="KW-1185">Reference proteome</keyword>
<dbReference type="EMBL" id="JACXVP010000007">
    <property type="protein sequence ID" value="KAG5595467.1"/>
    <property type="molecule type" value="Genomic_DNA"/>
</dbReference>
<dbReference type="Proteomes" id="UP000824120">
    <property type="component" value="Chromosome 7"/>
</dbReference>
<evidence type="ECO:0000313" key="2">
    <source>
        <dbReference type="Proteomes" id="UP000824120"/>
    </source>
</evidence>
<sequence length="63" mass="7529">MIIRKISDNNERYKNEIPSFYANKRIIANDLFQFKGVKEADMDEVGDGFYHYLSQKNNLQREL</sequence>
<accession>A0A9J5Y497</accession>
<name>A0A9J5Y497_SOLCO</name>
<dbReference type="AlphaFoldDB" id="A0A9J5Y497"/>
<reference evidence="1 2" key="1">
    <citation type="submission" date="2020-09" db="EMBL/GenBank/DDBJ databases">
        <title>De no assembly of potato wild relative species, Solanum commersonii.</title>
        <authorList>
            <person name="Cho K."/>
        </authorList>
    </citation>
    <scope>NUCLEOTIDE SEQUENCE [LARGE SCALE GENOMIC DNA]</scope>
    <source>
        <strain evidence="1">LZ3.2</strain>
        <tissue evidence="1">Leaf</tissue>
    </source>
</reference>
<organism evidence="1 2">
    <name type="scientific">Solanum commersonii</name>
    <name type="common">Commerson's wild potato</name>
    <name type="synonym">Commerson's nightshade</name>
    <dbReference type="NCBI Taxonomy" id="4109"/>
    <lineage>
        <taxon>Eukaryota</taxon>
        <taxon>Viridiplantae</taxon>
        <taxon>Streptophyta</taxon>
        <taxon>Embryophyta</taxon>
        <taxon>Tracheophyta</taxon>
        <taxon>Spermatophyta</taxon>
        <taxon>Magnoliopsida</taxon>
        <taxon>eudicotyledons</taxon>
        <taxon>Gunneridae</taxon>
        <taxon>Pentapetalae</taxon>
        <taxon>asterids</taxon>
        <taxon>lamiids</taxon>
        <taxon>Solanales</taxon>
        <taxon>Solanaceae</taxon>
        <taxon>Solanoideae</taxon>
        <taxon>Solaneae</taxon>
        <taxon>Solanum</taxon>
    </lineage>
</organism>
<proteinExistence type="predicted"/>
<protein>
    <submittedName>
        <fullName evidence="1">Uncharacterized protein</fullName>
    </submittedName>
</protein>
<comment type="caution">
    <text evidence="1">The sequence shown here is derived from an EMBL/GenBank/DDBJ whole genome shotgun (WGS) entry which is preliminary data.</text>
</comment>
<evidence type="ECO:0000313" key="1">
    <source>
        <dbReference type="EMBL" id="KAG5595467.1"/>
    </source>
</evidence>
<gene>
    <name evidence="1" type="ORF">H5410_036699</name>
</gene>